<evidence type="ECO:0000313" key="10">
    <source>
        <dbReference type="Proteomes" id="UP000249324"/>
    </source>
</evidence>
<evidence type="ECO:0000256" key="7">
    <source>
        <dbReference type="SAM" id="Phobius"/>
    </source>
</evidence>
<keyword evidence="4" id="KW-0805">Transcription regulation</keyword>
<dbReference type="GO" id="GO:0016020">
    <property type="term" value="C:membrane"/>
    <property type="evidence" value="ECO:0007669"/>
    <property type="project" value="UniProtKB-SubCell"/>
</dbReference>
<evidence type="ECO:0000259" key="8">
    <source>
        <dbReference type="Pfam" id="PF13490"/>
    </source>
</evidence>
<feature type="transmembrane region" description="Helical" evidence="7">
    <location>
        <begin position="94"/>
        <end position="120"/>
    </location>
</feature>
<dbReference type="PANTHER" id="PTHR37461:SF1">
    <property type="entry name" value="ANTI-SIGMA-K FACTOR RSKA"/>
    <property type="match status" value="1"/>
</dbReference>
<keyword evidence="6" id="KW-0804">Transcription</keyword>
<dbReference type="InterPro" id="IPR027383">
    <property type="entry name" value="Znf_put"/>
</dbReference>
<feature type="domain" description="Putative zinc-finger" evidence="8">
    <location>
        <begin position="13"/>
        <end position="38"/>
    </location>
</feature>
<keyword evidence="3 7" id="KW-1133">Transmembrane helix</keyword>
<dbReference type="InterPro" id="IPR041916">
    <property type="entry name" value="Anti_sigma_zinc_sf"/>
</dbReference>
<dbReference type="Proteomes" id="UP000249324">
    <property type="component" value="Unassembled WGS sequence"/>
</dbReference>
<gene>
    <name evidence="9" type="ORF">DIU77_013460</name>
</gene>
<keyword evidence="5 7" id="KW-0472">Membrane</keyword>
<dbReference type="Pfam" id="PF13490">
    <property type="entry name" value="zf-HC2"/>
    <property type="match status" value="1"/>
</dbReference>
<dbReference type="PANTHER" id="PTHR37461">
    <property type="entry name" value="ANTI-SIGMA-K FACTOR RSKA"/>
    <property type="match status" value="1"/>
</dbReference>
<accession>A0ABD6FHA4</accession>
<evidence type="ECO:0000256" key="6">
    <source>
        <dbReference type="ARBA" id="ARBA00023163"/>
    </source>
</evidence>
<evidence type="ECO:0000256" key="2">
    <source>
        <dbReference type="ARBA" id="ARBA00022692"/>
    </source>
</evidence>
<dbReference type="Gene3D" id="1.10.10.1320">
    <property type="entry name" value="Anti-sigma factor, zinc-finger domain"/>
    <property type="match status" value="1"/>
</dbReference>
<evidence type="ECO:0000256" key="3">
    <source>
        <dbReference type="ARBA" id="ARBA00022989"/>
    </source>
</evidence>
<proteinExistence type="predicted"/>
<organism evidence="9 10">
    <name type="scientific">Thermocrispum agreste</name>
    <dbReference type="NCBI Taxonomy" id="37925"/>
    <lineage>
        <taxon>Bacteria</taxon>
        <taxon>Bacillati</taxon>
        <taxon>Actinomycetota</taxon>
        <taxon>Actinomycetes</taxon>
        <taxon>Pseudonocardiales</taxon>
        <taxon>Pseudonocardiaceae</taxon>
        <taxon>Thermocrispum</taxon>
    </lineage>
</organism>
<dbReference type="AlphaFoldDB" id="A0ABD6FHA4"/>
<comment type="caution">
    <text evidence="9">The sequence shown here is derived from an EMBL/GenBank/DDBJ whole genome shotgun (WGS) entry which is preliminary data.</text>
</comment>
<sequence>MTTTDRYREWDAAYVLGSLSPSERREYEQHLASCDTCASAVTALTGLAGPLSSLAPEKAYALLDESAQPPRPPDLLPQLLDVAERRQRRSRRRAWWRTAGIATAAAAAAAIVALAVPWGADTGTAPQLPSMTAMRKVAPSPISAEARLVGGPWGTRIEGVCRYSGNSRDNAQLVEYLMYVTDTDGNKHQVGSWRAGPGMTYTFTGTTAVPRTDIAQVEIFGVYGDRKIKVLTLP</sequence>
<reference evidence="9 10" key="1">
    <citation type="journal article" date="2021" name="BMC Genomics">
        <title>Genome-resolved metagenome and metatranscriptome analyses of thermophilic composting reveal key bacterial players and their metabolic interactions.</title>
        <authorList>
            <person name="Braga L.P.P."/>
            <person name="Pereira R.V."/>
            <person name="Martins L.F."/>
            <person name="Moura L.M.S."/>
            <person name="Sanchez F.B."/>
            <person name="Patane J.S.L."/>
            <person name="da Silva A.M."/>
            <person name="Setubal J.C."/>
        </authorList>
    </citation>
    <scope>NUCLEOTIDE SEQUENCE [LARGE SCALE GENOMIC DNA]</scope>
    <source>
        <strain evidence="9">ZC4RG45</strain>
    </source>
</reference>
<dbReference type="InterPro" id="IPR051474">
    <property type="entry name" value="Anti-sigma-K/W_factor"/>
</dbReference>
<comment type="subcellular location">
    <subcellularLocation>
        <location evidence="1">Membrane</location>
        <topology evidence="1">Single-pass membrane protein</topology>
    </subcellularLocation>
</comment>
<protein>
    <submittedName>
        <fullName evidence="9">Zf-HC2 domain-containing protein</fullName>
    </submittedName>
</protein>
<evidence type="ECO:0000313" key="9">
    <source>
        <dbReference type="EMBL" id="MFO7193244.1"/>
    </source>
</evidence>
<dbReference type="EMBL" id="QGUI02000184">
    <property type="protein sequence ID" value="MFO7193244.1"/>
    <property type="molecule type" value="Genomic_DNA"/>
</dbReference>
<evidence type="ECO:0000256" key="5">
    <source>
        <dbReference type="ARBA" id="ARBA00023136"/>
    </source>
</evidence>
<evidence type="ECO:0000256" key="1">
    <source>
        <dbReference type="ARBA" id="ARBA00004167"/>
    </source>
</evidence>
<keyword evidence="2 7" id="KW-0812">Transmembrane</keyword>
<name>A0ABD6FHA4_9PSEU</name>
<evidence type="ECO:0000256" key="4">
    <source>
        <dbReference type="ARBA" id="ARBA00023015"/>
    </source>
</evidence>